<dbReference type="Proteomes" id="UP000190868">
    <property type="component" value="Chromosome"/>
</dbReference>
<keyword evidence="6" id="KW-0966">Cell projection</keyword>
<proteinExistence type="inferred from homology"/>
<gene>
    <name evidence="6" type="primary">flgL</name>
    <name evidence="6" type="ORF">CPIN18021_0834</name>
</gene>
<evidence type="ECO:0000313" key="6">
    <source>
        <dbReference type="EMBL" id="AQW87645.1"/>
    </source>
</evidence>
<dbReference type="InterPro" id="IPR001029">
    <property type="entry name" value="Flagellin_N"/>
</dbReference>
<dbReference type="Gene3D" id="1.20.1330.10">
    <property type="entry name" value="f41 fragment of flagellin, N-terminal domain"/>
    <property type="match status" value="2"/>
</dbReference>
<dbReference type="Pfam" id="PF00700">
    <property type="entry name" value="Flagellin_C"/>
    <property type="match status" value="1"/>
</dbReference>
<evidence type="ECO:0000259" key="5">
    <source>
        <dbReference type="Pfam" id="PF00700"/>
    </source>
</evidence>
<keyword evidence="6" id="KW-0282">Flagellum</keyword>
<dbReference type="Pfam" id="PF00669">
    <property type="entry name" value="Flagellin_N"/>
    <property type="match status" value="1"/>
</dbReference>
<evidence type="ECO:0000259" key="4">
    <source>
        <dbReference type="Pfam" id="PF00669"/>
    </source>
</evidence>
<dbReference type="InterPro" id="IPR046358">
    <property type="entry name" value="Flagellin_C"/>
</dbReference>
<comment type="function">
    <text evidence="3">Flagellin is the subunit protein which polymerizes to form the filaments of bacterial flagella.</text>
</comment>
<dbReference type="SUPFAM" id="SSF64518">
    <property type="entry name" value="Phase 1 flagellin"/>
    <property type="match status" value="1"/>
</dbReference>
<comment type="subcellular location">
    <subcellularLocation>
        <location evidence="3">Secreted</location>
    </subcellularLocation>
    <subcellularLocation>
        <location evidence="3">Bacterial flagellum</location>
    </subcellularLocation>
</comment>
<keyword evidence="2 3" id="KW-0975">Bacterial flagellum</keyword>
<protein>
    <recommendedName>
        <fullName evidence="3">Flagellin</fullName>
    </recommendedName>
</protein>
<dbReference type="PANTHER" id="PTHR42792:SF1">
    <property type="entry name" value="FLAGELLAR HOOK-ASSOCIATED PROTEIN 3"/>
    <property type="match status" value="1"/>
</dbReference>
<dbReference type="GO" id="GO:0005576">
    <property type="term" value="C:extracellular region"/>
    <property type="evidence" value="ECO:0007669"/>
    <property type="project" value="UniProtKB-SubCell"/>
</dbReference>
<evidence type="ECO:0000256" key="3">
    <source>
        <dbReference type="RuleBase" id="RU362073"/>
    </source>
</evidence>
<dbReference type="GO" id="GO:0005198">
    <property type="term" value="F:structural molecule activity"/>
    <property type="evidence" value="ECO:0007669"/>
    <property type="project" value="UniProtKB-UniRule"/>
</dbReference>
<dbReference type="AlphaFoldDB" id="A0A1S6U7I6"/>
<dbReference type="EMBL" id="CP017258">
    <property type="protein sequence ID" value="AQW87645.1"/>
    <property type="molecule type" value="Genomic_DNA"/>
</dbReference>
<dbReference type="RefSeq" id="WP_078424481.1">
    <property type="nucleotide sequence ID" value="NZ_CP017258.1"/>
</dbReference>
<sequence length="753" mass="84501">MRITNQWKYAQTMYDYQRGMQGVQKHHMQLSSGLKIQKSYEAAGTYSDAMRLDYEITTLEQVTEATSKSQNFSKNSDKSLQEFSKQLENFKVKLVQAASGVHDTTSLGAIANDLEGIKNHLMNIANTSINGQFLFSGSAVDTKPISQNGSYNGNEENMTTISGSKIDIPFNLNGFDLFLGKDNDYHKTITTNVRLTDQTKKDAKENPKYLNEESTLKNLIGLNYVKDKNGLDQDHDFVDKNIKFPNTFFYLQGTKTDGTTFTSKFSLTAESTMRGFMDKIGQEFGNTATSKVVDVNINNDGQIVVKDLTKGSQNLNMSLVGATQIVDNKAGLPGKVADDPANVEDLATLEKKFDNKLIHITDFTKNIYKDQSGKTVDSFDFDKVRLEKKDNTLTTNVSQINRFTGEFAKDSTRLSEVAGAESLYPHIRNKPDGYDIDNEEINLKINSRNGVEYDIKVNLGTKNPSKPVSFSIKGKNPDGSNPFEPDKDRNLVVYNSDEFGQYPTQTDDFTYRQLMDIIGMVASDNIPEQKNLEKDIKIATKDGLEKRKENYEEYKRSIDKSKGAIDVNLDHRGRIVVTDKTQSVTNIDVAIYNDKESGKFFGDSTGNAQDTKQGKGSIFSFMQNNAQAIDEPSIDIFKDLEKMIYAVRNGFQRSDSKNADPRNNGVQGAIERIDHIMDHINKEKVKIGSYTNLLKETNERASLMKVNVASVKSEVIDADYAESYLSLTQKMMSYQAMLQATSKINQLSLLNYM</sequence>
<keyword evidence="3" id="KW-0964">Secreted</keyword>
<reference evidence="7" key="1">
    <citation type="submission" date="2016-09" db="EMBL/GenBank/DDBJ databases">
        <title>Comparative genomics of the Campylobacter concisus group.</title>
        <authorList>
            <person name="Miller W.G."/>
            <person name="Yee E."/>
            <person name="Chapman M.H."/>
            <person name="Huynh S."/>
            <person name="Bono J.L."/>
            <person name="On S.L.W."/>
            <person name="StLeger J."/>
            <person name="Foster G."/>
            <person name="Parker C.T."/>
        </authorList>
    </citation>
    <scope>NUCLEOTIDE SEQUENCE [LARGE SCALE GENOMIC DNA]</scope>
    <source>
        <strain evidence="7">RM18021</strain>
    </source>
</reference>
<dbReference type="InterPro" id="IPR001492">
    <property type="entry name" value="Flagellin"/>
</dbReference>
<evidence type="ECO:0000313" key="7">
    <source>
        <dbReference type="Proteomes" id="UP000190868"/>
    </source>
</evidence>
<accession>A0A1S6U7I6</accession>
<name>A0A1S6U7I6_9BACT</name>
<keyword evidence="7" id="KW-1185">Reference proteome</keyword>
<feature type="domain" description="Flagellin C-terminal" evidence="5">
    <location>
        <begin position="671"/>
        <end position="753"/>
    </location>
</feature>
<evidence type="ECO:0000256" key="1">
    <source>
        <dbReference type="ARBA" id="ARBA00005709"/>
    </source>
</evidence>
<comment type="similarity">
    <text evidence="1 3">Belongs to the bacterial flagellin family.</text>
</comment>
<dbReference type="GO" id="GO:0009288">
    <property type="term" value="C:bacterial-type flagellum"/>
    <property type="evidence" value="ECO:0007669"/>
    <property type="project" value="UniProtKB-SubCell"/>
</dbReference>
<keyword evidence="6" id="KW-0969">Cilium</keyword>
<dbReference type="PANTHER" id="PTHR42792">
    <property type="entry name" value="FLAGELLIN"/>
    <property type="match status" value="1"/>
</dbReference>
<organism evidence="6 7">
    <name type="scientific">Campylobacter pinnipediorum subsp. caledonicus</name>
    <dbReference type="NCBI Taxonomy" id="1874362"/>
    <lineage>
        <taxon>Bacteria</taxon>
        <taxon>Pseudomonadati</taxon>
        <taxon>Campylobacterota</taxon>
        <taxon>Epsilonproteobacteria</taxon>
        <taxon>Campylobacterales</taxon>
        <taxon>Campylobacteraceae</taxon>
        <taxon>Campylobacter</taxon>
    </lineage>
</organism>
<evidence type="ECO:0000256" key="2">
    <source>
        <dbReference type="ARBA" id="ARBA00023143"/>
    </source>
</evidence>
<feature type="domain" description="Flagellin N-terminal" evidence="4">
    <location>
        <begin position="7"/>
        <end position="138"/>
    </location>
</feature>